<keyword evidence="2" id="KW-0732">Signal</keyword>
<comment type="caution">
    <text evidence="3">The sequence shown here is derived from an EMBL/GenBank/DDBJ whole genome shotgun (WGS) entry which is preliminary data.</text>
</comment>
<evidence type="ECO:0008006" key="5">
    <source>
        <dbReference type="Google" id="ProtNLM"/>
    </source>
</evidence>
<dbReference type="EMBL" id="BMLT01000003">
    <property type="protein sequence ID" value="GGO80128.1"/>
    <property type="molecule type" value="Genomic_DNA"/>
</dbReference>
<feature type="signal peptide" evidence="2">
    <location>
        <begin position="1"/>
        <end position="19"/>
    </location>
</feature>
<dbReference type="Proteomes" id="UP000599578">
    <property type="component" value="Unassembled WGS sequence"/>
</dbReference>
<name>A0A918DRJ8_9GAMM</name>
<feature type="chain" id="PRO_5037895367" description="DUF11 domain-containing protein" evidence="2">
    <location>
        <begin position="20"/>
        <end position="1200"/>
    </location>
</feature>
<evidence type="ECO:0000313" key="3">
    <source>
        <dbReference type="EMBL" id="GGO80128.1"/>
    </source>
</evidence>
<proteinExistence type="predicted"/>
<protein>
    <recommendedName>
        <fullName evidence="5">DUF11 domain-containing protein</fullName>
    </recommendedName>
</protein>
<evidence type="ECO:0000256" key="1">
    <source>
        <dbReference type="SAM" id="MobiDB-lite"/>
    </source>
</evidence>
<dbReference type="AlphaFoldDB" id="A0A918DRJ8"/>
<reference evidence="3 4" key="1">
    <citation type="journal article" date="2014" name="Int. J. Syst. Evol. Microbiol.">
        <title>Complete genome sequence of Corynebacterium casei LMG S-19264T (=DSM 44701T), isolated from a smear-ripened cheese.</title>
        <authorList>
            <consortium name="US DOE Joint Genome Institute (JGI-PGF)"/>
            <person name="Walter F."/>
            <person name="Albersmeier A."/>
            <person name="Kalinowski J."/>
            <person name="Ruckert C."/>
        </authorList>
    </citation>
    <scope>NUCLEOTIDE SEQUENCE [LARGE SCALE GENOMIC DNA]</scope>
    <source>
        <strain evidence="3 4">CGMCC 1.7286</strain>
    </source>
</reference>
<gene>
    <name evidence="3" type="ORF">GCM10011348_16140</name>
</gene>
<keyword evidence="4" id="KW-1185">Reference proteome</keyword>
<organism evidence="3 4">
    <name type="scientific">Marinobacterium nitratireducens</name>
    <dbReference type="NCBI Taxonomy" id="518897"/>
    <lineage>
        <taxon>Bacteria</taxon>
        <taxon>Pseudomonadati</taxon>
        <taxon>Pseudomonadota</taxon>
        <taxon>Gammaproteobacteria</taxon>
        <taxon>Oceanospirillales</taxon>
        <taxon>Oceanospirillaceae</taxon>
        <taxon>Marinobacterium</taxon>
    </lineage>
</organism>
<evidence type="ECO:0000313" key="4">
    <source>
        <dbReference type="Proteomes" id="UP000599578"/>
    </source>
</evidence>
<sequence length="1200" mass="125592">MLAGCVLAAGLLTTFAVRAVDNIGVFELEQNADMITTQAQNLPGDDWGITDGDAIDGTGNNCIDPLDNTCGYVAGPPADSSDHPHPGVDGHTGGNSVRHVWLSDFNNPDDIFDKGGSKDDEDISSWRFKLATPSSDKTDMGQGAVAVYLYDGDEYDWIKKDDLLTYFTANLFADNGVAKIGIWFVKQRLAKSTDGSGIFNEVDEDGTVLGPATHELGDITANMEFVGGGGIPIVSIYMWVGENPPLVGGKSVYCLANSNDISGGSEPDYCKPVTSPGNGTVAFVAKAEARCNSTGSEVFSPFACATTNVSATESIDSWGYTGKSNAQPDPDPTPRPPGTDGIQFNDHVPTTVFEGGINFSAVGLEGCYSTVVFNTRSSGSSVRSIFEDLMMGELDFCSIKVTKDGDELAKVGDEAKYTITIENDGVLGLFAQSITDVGDGWSGLGDLLNSANYDTSDCGNAPGAPLAATDSCTITASYMVQEGDPNPLENEVTAVYRPVFLGGTAFLGQAVSDSDDHSLPLFEPDFTLTKLCPEGVDEQNPWIVGEERSFRFNITNTSDANSPDLMLSSLTDAVLGDAVVKAAAEAQGADVLIADESVDFTVAYTPDADDAAAGAIDNSITAVYGIASVGEASFENTVEKTSDVSCPVIKRDSRLVTEVHADIGAADSPHTDVTGGQVDVMTFVHDFAKVTDDSGLGNTMIPSGKVRFQLYSSTDCADISELTELRDVDNVLIESYPLELDLDAQGEVETTPFKIPSATRAWKATYLGDGNFYGDDVAEPVCEALTGQAIPSTTVTFIHAGDPDPTHTEGTPDIQGNTVQVGTTIHDMAKVSPQDTGPVPEGTVLFGRFASIADCEGALAETPVGPGPVNTQQASLSGGLAETPLAYQVEPLPAGDTGGNLAYLASYLGDDDPDIYLSSTGTCEPLYIELNPSSVVTQVHDASHTVVSYDVTSTEVPIGTVIHDWAEVTGGGTAGGLGIDPTGDVEFSVWTGLVCEGEAMAIFNVALADDVTDDGVAYAETTDVGYSIELQSGDEYSFKARYLGLDGTYAAAGDSRCEPVKAEIAEQQGCTPGYWKVPQHHDSWVGYTTDQKLNSVFTFPAGGGPVASLANDTMLQALNYMGGTGAGGAAQILLRAAVASVLNAAHPDVSFPLDLGDIISDVNAALLSGDRATMLALATVLDDANNGIINNEGTHDCPLN</sequence>
<evidence type="ECO:0000256" key="2">
    <source>
        <dbReference type="SAM" id="SignalP"/>
    </source>
</evidence>
<feature type="region of interest" description="Disordered" evidence="1">
    <location>
        <begin position="317"/>
        <end position="343"/>
    </location>
</feature>
<accession>A0A918DRJ8</accession>